<evidence type="ECO:0000256" key="4">
    <source>
        <dbReference type="ARBA" id="ARBA00023157"/>
    </source>
</evidence>
<dbReference type="GeneID" id="109403759"/>
<dbReference type="EnsemblMetazoa" id="AALFPA23_020797.R30704">
    <property type="protein sequence ID" value="AALFPA23_020797.P30704"/>
    <property type="gene ID" value="AALFPA23_020797"/>
</dbReference>
<dbReference type="Proteomes" id="UP000069940">
    <property type="component" value="Unassembled WGS sequence"/>
</dbReference>
<evidence type="ECO:0000256" key="6">
    <source>
        <dbReference type="SAM" id="MobiDB-lite"/>
    </source>
</evidence>
<proteinExistence type="predicted"/>
<keyword evidence="1" id="KW-0147">Chitin-binding</keyword>
<sequence>MRAFAVFLVIAVVGVSALPEYYAEFQQLWEQYQQHQLQQQQQHKPQQPQWQQQPHPQPQWQQQQWQQQQPPQQNPPQEYSSDGYKIVPGVVDSRCPRTDDVDNPIHLPVRGNCGKFMKCYGGRAYEQECPSGLEFGISVNRCDYPALAKCSSNGW</sequence>
<dbReference type="InterPro" id="IPR051940">
    <property type="entry name" value="Chitin_bind-dev_reg"/>
</dbReference>
<feature type="region of interest" description="Disordered" evidence="6">
    <location>
        <begin position="39"/>
        <end position="83"/>
    </location>
</feature>
<feature type="signal peptide" evidence="7">
    <location>
        <begin position="1"/>
        <end position="17"/>
    </location>
</feature>
<dbReference type="PANTHER" id="PTHR23301:SF0">
    <property type="entry name" value="CHITIN-BINDING TYPE-2 DOMAIN-CONTAINING PROTEIN-RELATED"/>
    <property type="match status" value="1"/>
</dbReference>
<dbReference type="PROSITE" id="PS50940">
    <property type="entry name" value="CHIT_BIND_II"/>
    <property type="match status" value="1"/>
</dbReference>
<keyword evidence="10" id="KW-1185">Reference proteome</keyword>
<organism evidence="9 10">
    <name type="scientific">Aedes albopictus</name>
    <name type="common">Asian tiger mosquito</name>
    <name type="synonym">Stegomyia albopicta</name>
    <dbReference type="NCBI Taxonomy" id="7160"/>
    <lineage>
        <taxon>Eukaryota</taxon>
        <taxon>Metazoa</taxon>
        <taxon>Ecdysozoa</taxon>
        <taxon>Arthropoda</taxon>
        <taxon>Hexapoda</taxon>
        <taxon>Insecta</taxon>
        <taxon>Pterygota</taxon>
        <taxon>Neoptera</taxon>
        <taxon>Endopterygota</taxon>
        <taxon>Diptera</taxon>
        <taxon>Nematocera</taxon>
        <taxon>Culicoidea</taxon>
        <taxon>Culicidae</taxon>
        <taxon>Culicinae</taxon>
        <taxon>Aedini</taxon>
        <taxon>Aedes</taxon>
        <taxon>Stegomyia</taxon>
    </lineage>
</organism>
<keyword evidence="4" id="KW-1015">Disulfide bond</keyword>
<feature type="compositionally biased region" description="Low complexity" evidence="6">
    <location>
        <begin position="39"/>
        <end position="77"/>
    </location>
</feature>
<evidence type="ECO:0000256" key="3">
    <source>
        <dbReference type="ARBA" id="ARBA00022737"/>
    </source>
</evidence>
<evidence type="ECO:0000256" key="5">
    <source>
        <dbReference type="ARBA" id="ARBA00023180"/>
    </source>
</evidence>
<dbReference type="Pfam" id="PF01607">
    <property type="entry name" value="CBM_14"/>
    <property type="match status" value="1"/>
</dbReference>
<evidence type="ECO:0000313" key="10">
    <source>
        <dbReference type="Proteomes" id="UP000069940"/>
    </source>
</evidence>
<dbReference type="InterPro" id="IPR036508">
    <property type="entry name" value="Chitin-bd_dom_sf"/>
</dbReference>
<dbReference type="Gene3D" id="2.170.140.10">
    <property type="entry name" value="Chitin binding domain"/>
    <property type="match status" value="1"/>
</dbReference>
<feature type="chain" id="PRO_5045592004" description="Chitin-binding type-2 domain-containing protein" evidence="7">
    <location>
        <begin position="18"/>
        <end position="155"/>
    </location>
</feature>
<evidence type="ECO:0000256" key="7">
    <source>
        <dbReference type="SAM" id="SignalP"/>
    </source>
</evidence>
<reference evidence="9" key="2">
    <citation type="submission" date="2025-05" db="UniProtKB">
        <authorList>
            <consortium name="EnsemblMetazoa"/>
        </authorList>
    </citation>
    <scope>IDENTIFICATION</scope>
    <source>
        <strain evidence="9">Foshan</strain>
    </source>
</reference>
<dbReference type="RefSeq" id="XP_019532175.3">
    <property type="nucleotide sequence ID" value="XM_019676630.3"/>
</dbReference>
<dbReference type="InterPro" id="IPR002557">
    <property type="entry name" value="Chitin-bd_dom"/>
</dbReference>
<keyword evidence="5" id="KW-0325">Glycoprotein</keyword>
<name>A0ABM1ZQW1_AEDAL</name>
<accession>A0ABM1ZQW1</accession>
<reference evidence="10" key="1">
    <citation type="journal article" date="2015" name="Proc. Natl. Acad. Sci. U.S.A.">
        <title>Genome sequence of the Asian Tiger mosquito, Aedes albopictus, reveals insights into its biology, genetics, and evolution.</title>
        <authorList>
            <person name="Chen X.G."/>
            <person name="Jiang X."/>
            <person name="Gu J."/>
            <person name="Xu M."/>
            <person name="Wu Y."/>
            <person name="Deng Y."/>
            <person name="Zhang C."/>
            <person name="Bonizzoni M."/>
            <person name="Dermauw W."/>
            <person name="Vontas J."/>
            <person name="Armbruster P."/>
            <person name="Huang X."/>
            <person name="Yang Y."/>
            <person name="Zhang H."/>
            <person name="He W."/>
            <person name="Peng H."/>
            <person name="Liu Y."/>
            <person name="Wu K."/>
            <person name="Chen J."/>
            <person name="Lirakis M."/>
            <person name="Topalis P."/>
            <person name="Van Leeuwen T."/>
            <person name="Hall A.B."/>
            <person name="Jiang X."/>
            <person name="Thorpe C."/>
            <person name="Mueller R.L."/>
            <person name="Sun C."/>
            <person name="Waterhouse R.M."/>
            <person name="Yan G."/>
            <person name="Tu Z.J."/>
            <person name="Fang X."/>
            <person name="James A.A."/>
        </authorList>
    </citation>
    <scope>NUCLEOTIDE SEQUENCE [LARGE SCALE GENOMIC DNA]</scope>
    <source>
        <strain evidence="10">Foshan</strain>
    </source>
</reference>
<dbReference type="PANTHER" id="PTHR23301">
    <property type="entry name" value="CHITIN BINDING PERITROPHIN-A"/>
    <property type="match status" value="1"/>
</dbReference>
<evidence type="ECO:0000313" key="9">
    <source>
        <dbReference type="EnsemblMetazoa" id="AALFPA23_020797.P30704"/>
    </source>
</evidence>
<keyword evidence="2 7" id="KW-0732">Signal</keyword>
<dbReference type="SMART" id="SM00494">
    <property type="entry name" value="ChtBD2"/>
    <property type="match status" value="1"/>
</dbReference>
<keyword evidence="3" id="KW-0677">Repeat</keyword>
<protein>
    <recommendedName>
        <fullName evidence="8">Chitin-binding type-2 domain-containing protein</fullName>
    </recommendedName>
</protein>
<evidence type="ECO:0000256" key="1">
    <source>
        <dbReference type="ARBA" id="ARBA00022669"/>
    </source>
</evidence>
<evidence type="ECO:0000256" key="2">
    <source>
        <dbReference type="ARBA" id="ARBA00022729"/>
    </source>
</evidence>
<feature type="domain" description="Chitin-binding type-2" evidence="8">
    <location>
        <begin position="92"/>
        <end position="152"/>
    </location>
</feature>
<evidence type="ECO:0000259" key="8">
    <source>
        <dbReference type="PROSITE" id="PS50940"/>
    </source>
</evidence>
<dbReference type="SUPFAM" id="SSF57625">
    <property type="entry name" value="Invertebrate chitin-binding proteins"/>
    <property type="match status" value="1"/>
</dbReference>